<dbReference type="EMBL" id="RHFK02000001">
    <property type="protein sequence ID" value="TWW81764.1"/>
    <property type="molecule type" value="Genomic_DNA"/>
</dbReference>
<dbReference type="AlphaFoldDB" id="A0A5C6PQ35"/>
<feature type="region of interest" description="Disordered" evidence="1">
    <location>
        <begin position="330"/>
        <end position="377"/>
    </location>
</feature>
<protein>
    <submittedName>
        <fullName evidence="2">Uncharacterized protein</fullName>
    </submittedName>
</protein>
<evidence type="ECO:0000256" key="1">
    <source>
        <dbReference type="SAM" id="MobiDB-lite"/>
    </source>
</evidence>
<accession>A0A5C6PQ35</accession>
<evidence type="ECO:0000313" key="3">
    <source>
        <dbReference type="Proteomes" id="UP000324091"/>
    </source>
</evidence>
<reference evidence="2 3" key="1">
    <citation type="submission" date="2019-04" db="EMBL/GenBank/DDBJ databases">
        <title>Chromosome genome assembly for Takifugu flavidus.</title>
        <authorList>
            <person name="Xiao S."/>
        </authorList>
    </citation>
    <scope>NUCLEOTIDE SEQUENCE [LARGE SCALE GENOMIC DNA]</scope>
    <source>
        <strain evidence="2">HTHZ2018</strain>
        <tissue evidence="2">Muscle</tissue>
    </source>
</reference>
<keyword evidence="3" id="KW-1185">Reference proteome</keyword>
<dbReference type="Proteomes" id="UP000324091">
    <property type="component" value="Chromosome 1"/>
</dbReference>
<sequence length="377" mass="40760">MRKDPPKMASVKQNAYEAYFKLQAIKYAAENGNKITVPSHIYEAAAGKLCHHMRVDCRRMGYDTVFMYCSCPAEPTLNSRTRIKWPTAPMRIQRKSVSNVNTSSSQPRQPYNIQSLKELRADLIRPRGLATEEFFGYLGNFSPGDTRACPQVPRPCFLTGRRVGGIEEVLKTLDGGPEPFRSRPEVVLHGLTELFPCRVFASATAVAALRLACRYLSAASGVPQAMGSGIAATTGTNHLAVTAPVSRLNNGGTEHGPPRDMVKALLEVHKQQSGPARPPPPPPSEGEGRPELGSNQNCHPCPLPLTIDNSNVVESPTPLEKTGSRALAMCRGGESTGRGSHVASSGCAWRDSMSRGPATRRSPTCPAPRPGSRRGPR</sequence>
<organism evidence="2 3">
    <name type="scientific">Takifugu flavidus</name>
    <name type="common">sansaifugu</name>
    <dbReference type="NCBI Taxonomy" id="433684"/>
    <lineage>
        <taxon>Eukaryota</taxon>
        <taxon>Metazoa</taxon>
        <taxon>Chordata</taxon>
        <taxon>Craniata</taxon>
        <taxon>Vertebrata</taxon>
        <taxon>Euteleostomi</taxon>
        <taxon>Actinopterygii</taxon>
        <taxon>Neopterygii</taxon>
        <taxon>Teleostei</taxon>
        <taxon>Neoteleostei</taxon>
        <taxon>Acanthomorphata</taxon>
        <taxon>Eupercaria</taxon>
        <taxon>Tetraodontiformes</taxon>
        <taxon>Tetradontoidea</taxon>
        <taxon>Tetraodontidae</taxon>
        <taxon>Takifugu</taxon>
    </lineage>
</organism>
<proteinExistence type="predicted"/>
<comment type="caution">
    <text evidence="2">The sequence shown here is derived from an EMBL/GenBank/DDBJ whole genome shotgun (WGS) entry which is preliminary data.</text>
</comment>
<gene>
    <name evidence="2" type="ORF">D4764_01G0015790</name>
</gene>
<feature type="region of interest" description="Disordered" evidence="1">
    <location>
        <begin position="269"/>
        <end position="303"/>
    </location>
</feature>
<evidence type="ECO:0000313" key="2">
    <source>
        <dbReference type="EMBL" id="TWW81764.1"/>
    </source>
</evidence>
<name>A0A5C6PQ35_9TELE</name>